<keyword evidence="3" id="KW-1185">Reference proteome</keyword>
<feature type="transmembrane region" description="Helical" evidence="1">
    <location>
        <begin position="83"/>
        <end position="102"/>
    </location>
</feature>
<feature type="transmembrane region" description="Helical" evidence="1">
    <location>
        <begin position="55"/>
        <end position="77"/>
    </location>
</feature>
<protein>
    <recommendedName>
        <fullName evidence="4">Diguanylate cyclase</fullName>
    </recommendedName>
</protein>
<keyword evidence="1" id="KW-0812">Transmembrane</keyword>
<keyword evidence="1" id="KW-1133">Transmembrane helix</keyword>
<evidence type="ECO:0000256" key="1">
    <source>
        <dbReference type="SAM" id="Phobius"/>
    </source>
</evidence>
<sequence>MDRLNKLSIAALVWIGTFLLLFYFTQTFISSFYFVLLAIIPFIVFLNLKEKLAFLVFISFILISSFGLLTYAFQQAWETPVQLAAVGIHAIIVAHIGTAYVLTKWIKALAIENRQLQQRVNELAEYIANTRVLSFREFNKQKELITNAMVRRKETGYLLTLRMNKWARRVKKSGIDLLAESVYTSVREHFDVVGKQDKDTILILLQNTGEDGLHIVKERINNRLEDVFTPETINKIEWDKEIVGYGRQATVKEGDAQ</sequence>
<name>A0ABR7VKX8_VIRHA</name>
<feature type="transmembrane region" description="Helical" evidence="1">
    <location>
        <begin position="7"/>
        <end position="25"/>
    </location>
</feature>
<dbReference type="RefSeq" id="WP_060680861.1">
    <property type="nucleotide sequence ID" value="NZ_JACWEZ010000001.1"/>
</dbReference>
<gene>
    <name evidence="2" type="ORF">IC602_00360</name>
</gene>
<accession>A0ABR7VKX8</accession>
<evidence type="ECO:0000313" key="3">
    <source>
        <dbReference type="Proteomes" id="UP000621631"/>
    </source>
</evidence>
<dbReference type="EMBL" id="JACWEZ010000001">
    <property type="protein sequence ID" value="MBD1221059.1"/>
    <property type="molecule type" value="Genomic_DNA"/>
</dbReference>
<organism evidence="2 3">
    <name type="scientific">Virgibacillus halodenitrificans</name>
    <name type="common">Bacillus halodenitrificans</name>
    <dbReference type="NCBI Taxonomy" id="1482"/>
    <lineage>
        <taxon>Bacteria</taxon>
        <taxon>Bacillati</taxon>
        <taxon>Bacillota</taxon>
        <taxon>Bacilli</taxon>
        <taxon>Bacillales</taxon>
        <taxon>Bacillaceae</taxon>
        <taxon>Virgibacillus</taxon>
    </lineage>
</organism>
<evidence type="ECO:0000313" key="2">
    <source>
        <dbReference type="EMBL" id="MBD1221059.1"/>
    </source>
</evidence>
<keyword evidence="1" id="KW-0472">Membrane</keyword>
<proteinExistence type="predicted"/>
<dbReference type="Proteomes" id="UP000621631">
    <property type="component" value="Unassembled WGS sequence"/>
</dbReference>
<reference evidence="2 3" key="1">
    <citation type="submission" date="2020-09" db="EMBL/GenBank/DDBJ databases">
        <title>Draft Genome Sequences of Oil-Oxidizing Bacteria Halomonas titanicae, Marinobacter lutaoensis, and Virgibacillus halodenitrificans Isolated from Highly Saline Environments.</title>
        <authorList>
            <person name="Grouzdev D.S."/>
            <person name="Sokolova D.S."/>
            <person name="Semenova E.M."/>
            <person name="Borzenkov I.A."/>
            <person name="Bidzhieva S.K."/>
            <person name="Poltaraus A.B."/>
            <person name="Nazina T.N."/>
        </authorList>
    </citation>
    <scope>NUCLEOTIDE SEQUENCE [LARGE SCALE GENOMIC DNA]</scope>
    <source>
        <strain evidence="2 3">VKM B-3472D</strain>
    </source>
</reference>
<comment type="caution">
    <text evidence="2">The sequence shown here is derived from an EMBL/GenBank/DDBJ whole genome shotgun (WGS) entry which is preliminary data.</text>
</comment>
<evidence type="ECO:0008006" key="4">
    <source>
        <dbReference type="Google" id="ProtNLM"/>
    </source>
</evidence>
<feature type="transmembrane region" description="Helical" evidence="1">
    <location>
        <begin position="31"/>
        <end position="48"/>
    </location>
</feature>